<name>A0ABR2VK56_9FUNG</name>
<dbReference type="Proteomes" id="UP001479436">
    <property type="component" value="Unassembled WGS sequence"/>
</dbReference>
<dbReference type="EMBL" id="JASJQH010010927">
    <property type="protein sequence ID" value="KAK9667610.1"/>
    <property type="molecule type" value="Genomic_DNA"/>
</dbReference>
<proteinExistence type="predicted"/>
<comment type="caution">
    <text evidence="1">The sequence shown here is derived from an EMBL/GenBank/DDBJ whole genome shotgun (WGS) entry which is preliminary data.</text>
</comment>
<evidence type="ECO:0000313" key="1">
    <source>
        <dbReference type="EMBL" id="KAK9667610.1"/>
    </source>
</evidence>
<evidence type="ECO:0008006" key="3">
    <source>
        <dbReference type="Google" id="ProtNLM"/>
    </source>
</evidence>
<protein>
    <recommendedName>
        <fullName evidence="3">Transposase</fullName>
    </recommendedName>
</protein>
<sequence>MLENGKHLPGFQGKGIHTNTPCVRKIFRECVKEVQEKTRNAYNSWFLDVDVSGMVHEDYDPARTSTEAQDVRDRNLRMRWVAINSRPRLLAGSENGYSHMNTEIAFVHGMQNTKVGWGGPQMHKNKSSPFFSVVISLMIDQPRISNLL</sequence>
<keyword evidence="2" id="KW-1185">Reference proteome</keyword>
<evidence type="ECO:0000313" key="2">
    <source>
        <dbReference type="Proteomes" id="UP001479436"/>
    </source>
</evidence>
<organism evidence="1 2">
    <name type="scientific">Basidiobolus ranarum</name>
    <dbReference type="NCBI Taxonomy" id="34480"/>
    <lineage>
        <taxon>Eukaryota</taxon>
        <taxon>Fungi</taxon>
        <taxon>Fungi incertae sedis</taxon>
        <taxon>Zoopagomycota</taxon>
        <taxon>Entomophthoromycotina</taxon>
        <taxon>Basidiobolomycetes</taxon>
        <taxon>Basidiobolales</taxon>
        <taxon>Basidiobolaceae</taxon>
        <taxon>Basidiobolus</taxon>
    </lineage>
</organism>
<gene>
    <name evidence="1" type="ORF">K7432_017611</name>
</gene>
<dbReference type="Pfam" id="PF11308">
    <property type="entry name" value="Glyco_hydro_129"/>
    <property type="match status" value="1"/>
</dbReference>
<accession>A0ABR2VK56</accession>
<dbReference type="InterPro" id="IPR021459">
    <property type="entry name" value="GH101-related"/>
</dbReference>
<reference evidence="1 2" key="1">
    <citation type="submission" date="2023-04" db="EMBL/GenBank/DDBJ databases">
        <title>Genome of Basidiobolus ranarum AG-B5.</title>
        <authorList>
            <person name="Stajich J.E."/>
            <person name="Carter-House D."/>
            <person name="Gryganskyi A."/>
        </authorList>
    </citation>
    <scope>NUCLEOTIDE SEQUENCE [LARGE SCALE GENOMIC DNA]</scope>
    <source>
        <strain evidence="1 2">AG-B5</strain>
    </source>
</reference>